<proteinExistence type="predicted"/>
<evidence type="ECO:0000256" key="1">
    <source>
        <dbReference type="SAM" id="Coils"/>
    </source>
</evidence>
<organism evidence="3 4">
    <name type="scientific">Aerosakkonema funiforme FACHB-1375</name>
    <dbReference type="NCBI Taxonomy" id="2949571"/>
    <lineage>
        <taxon>Bacteria</taxon>
        <taxon>Bacillati</taxon>
        <taxon>Cyanobacteriota</taxon>
        <taxon>Cyanophyceae</taxon>
        <taxon>Oscillatoriophycideae</taxon>
        <taxon>Aerosakkonematales</taxon>
        <taxon>Aerosakkonemataceae</taxon>
        <taxon>Aerosakkonema</taxon>
    </lineage>
</organism>
<protein>
    <submittedName>
        <fullName evidence="3">Uncharacterized protein</fullName>
    </submittedName>
</protein>
<name>A0A926VMD2_9CYAN</name>
<dbReference type="EMBL" id="JACJPW010000196">
    <property type="protein sequence ID" value="MBD2186358.1"/>
    <property type="molecule type" value="Genomic_DNA"/>
</dbReference>
<keyword evidence="2" id="KW-0472">Membrane</keyword>
<accession>A0A926VMD2</accession>
<keyword evidence="1" id="KW-0175">Coiled coil</keyword>
<dbReference type="AlphaFoldDB" id="A0A926VMD2"/>
<keyword evidence="2" id="KW-1133">Transmembrane helix</keyword>
<evidence type="ECO:0000313" key="3">
    <source>
        <dbReference type="EMBL" id="MBD2186358.1"/>
    </source>
</evidence>
<feature type="coiled-coil region" evidence="1">
    <location>
        <begin position="265"/>
        <end position="292"/>
    </location>
</feature>
<dbReference type="Proteomes" id="UP000641646">
    <property type="component" value="Unassembled WGS sequence"/>
</dbReference>
<dbReference type="RefSeq" id="WP_190475616.1">
    <property type="nucleotide sequence ID" value="NZ_JACJPW010000196.1"/>
</dbReference>
<sequence length="420" mass="48265">MLIYPHLLLFAYNLEEKSDGKEISQPKSWEALRTRLKVPPEADFNSERNYPFAVDDVHGFYQRISLGETDSLLVSTFIKDEDKPQDVSCFYKFRQKLELQANVGRTWLILGYLNSASDADREKAAKEAYKALNGIQQEPKLKQGNYFLGSTIFEALQPQDLTKLENNDFILICICPYKKTMERIATFYYEWLWLFYYRHKILCTYSNSRIVKKLLETEGLFPSRSTIPEIQFYLPDLNLANLYLEQIKIDLHKNLLMLSKQTAGLESLALQLQTLKTNMKNYKNRLEKIKEIANNEIGLTKLNFLEEFGEAVASKYQGEIEQDYTSLSPGLRIREKYIDTIRGIMEVSQAERDRTLTNTIAIVGIAVASSTITTTILSTQLPQPQPKNSISLTIAFCLSISAAIIPAAIAFILLRKFRRK</sequence>
<reference evidence="3" key="2">
    <citation type="submission" date="2020-08" db="EMBL/GenBank/DDBJ databases">
        <authorList>
            <person name="Chen M."/>
            <person name="Teng W."/>
            <person name="Zhao L."/>
            <person name="Hu C."/>
            <person name="Zhou Y."/>
            <person name="Han B."/>
            <person name="Song L."/>
            <person name="Shu W."/>
        </authorList>
    </citation>
    <scope>NUCLEOTIDE SEQUENCE</scope>
    <source>
        <strain evidence="3">FACHB-1375</strain>
    </source>
</reference>
<feature type="transmembrane region" description="Helical" evidence="2">
    <location>
        <begin position="355"/>
        <end position="378"/>
    </location>
</feature>
<gene>
    <name evidence="3" type="ORF">H6G03_35785</name>
</gene>
<comment type="caution">
    <text evidence="3">The sequence shown here is derived from an EMBL/GenBank/DDBJ whole genome shotgun (WGS) entry which is preliminary data.</text>
</comment>
<evidence type="ECO:0000256" key="2">
    <source>
        <dbReference type="SAM" id="Phobius"/>
    </source>
</evidence>
<keyword evidence="2" id="KW-0812">Transmembrane</keyword>
<reference evidence="3" key="1">
    <citation type="journal article" date="2015" name="ISME J.">
        <title>Draft Genome Sequence of Streptomyces incarnatus NRRL8089, which Produces the Nucleoside Antibiotic Sinefungin.</title>
        <authorList>
            <person name="Oshima K."/>
            <person name="Hattori M."/>
            <person name="Shimizu H."/>
            <person name="Fukuda K."/>
            <person name="Nemoto M."/>
            <person name="Inagaki K."/>
            <person name="Tamura T."/>
        </authorList>
    </citation>
    <scope>NUCLEOTIDE SEQUENCE</scope>
    <source>
        <strain evidence="3">FACHB-1375</strain>
    </source>
</reference>
<feature type="transmembrane region" description="Helical" evidence="2">
    <location>
        <begin position="390"/>
        <end position="414"/>
    </location>
</feature>
<keyword evidence="4" id="KW-1185">Reference proteome</keyword>
<evidence type="ECO:0000313" key="4">
    <source>
        <dbReference type="Proteomes" id="UP000641646"/>
    </source>
</evidence>